<protein>
    <submittedName>
        <fullName evidence="3">Williams-Beuren syndrome chromosomal region 16-like protein</fullName>
    </submittedName>
</protein>
<keyword evidence="2" id="KW-1185">Reference proteome</keyword>
<sequence length="407" mass="44456">MNFRISTSANVLINVVRYGSSHTNVYGAGLVASGSLFSMERVKAANNHLLQFRKPTNVIYFLSKNIQKIAAGFGFSVFASKDRLYGGGVNIFSNDIDPTSANDADYWRRGRSLPIDSLSDEIIGISAGRRHFLVGTKSEVYAFGDNAHGQCGFDPAIHRFLKLKNLKSCKIDLPSKSPVKQVHCTLDTSFILLESGELYSFGLGTDGQLGRSAAVRDWHCLPVECNFDGSLPIAISGSTDTLCLVTEAGSLFMWGQNEYEQMSLFTNEIQVTYPIKISLGGVGKIVAADTTATSCIILNSAGEVYTWGFGVIGHGPIMNSLKRPMQLHSNLFIGCPTDQGKVQKIFAGNTSMFALTKENALFGWGINRFSHIGLDNDKDQYFPRLLSLYGTLVDLSVAPDHTLFLTK</sequence>
<name>A0A0N5AY71_9BILA</name>
<evidence type="ECO:0000256" key="1">
    <source>
        <dbReference type="PROSITE-ProRule" id="PRU00235"/>
    </source>
</evidence>
<dbReference type="PANTHER" id="PTHR46337">
    <property type="entry name" value="RCC1-LIKE G EXCHANGING FACTOR-LIKE PROTEIN"/>
    <property type="match status" value="1"/>
</dbReference>
<feature type="repeat" description="RCC1" evidence="1">
    <location>
        <begin position="359"/>
        <end position="407"/>
    </location>
</feature>
<dbReference type="InterPro" id="IPR053035">
    <property type="entry name" value="Mitochondrial_GEF_domain"/>
</dbReference>
<evidence type="ECO:0000313" key="2">
    <source>
        <dbReference type="Proteomes" id="UP000046393"/>
    </source>
</evidence>
<organism evidence="2 3">
    <name type="scientific">Syphacia muris</name>
    <dbReference type="NCBI Taxonomy" id="451379"/>
    <lineage>
        <taxon>Eukaryota</taxon>
        <taxon>Metazoa</taxon>
        <taxon>Ecdysozoa</taxon>
        <taxon>Nematoda</taxon>
        <taxon>Chromadorea</taxon>
        <taxon>Rhabditida</taxon>
        <taxon>Spirurina</taxon>
        <taxon>Oxyuridomorpha</taxon>
        <taxon>Oxyuroidea</taxon>
        <taxon>Oxyuridae</taxon>
        <taxon>Syphacia</taxon>
    </lineage>
</organism>
<dbReference type="SUPFAM" id="SSF50985">
    <property type="entry name" value="RCC1/BLIP-II"/>
    <property type="match status" value="1"/>
</dbReference>
<dbReference type="PRINTS" id="PR00633">
    <property type="entry name" value="RCCNDNSATION"/>
</dbReference>
<dbReference type="InterPro" id="IPR000408">
    <property type="entry name" value="Reg_chr_condens"/>
</dbReference>
<dbReference type="GO" id="GO:0019843">
    <property type="term" value="F:rRNA binding"/>
    <property type="evidence" value="ECO:0007669"/>
    <property type="project" value="TreeGrafter"/>
</dbReference>
<dbReference type="PROSITE" id="PS50012">
    <property type="entry name" value="RCC1_3"/>
    <property type="match status" value="3"/>
</dbReference>
<reference evidence="3" key="1">
    <citation type="submission" date="2017-02" db="UniProtKB">
        <authorList>
            <consortium name="WormBaseParasite"/>
        </authorList>
    </citation>
    <scope>IDENTIFICATION</scope>
</reference>
<dbReference type="STRING" id="451379.A0A0N5AY71"/>
<dbReference type="GO" id="GO:0005085">
    <property type="term" value="F:guanyl-nucleotide exchange factor activity"/>
    <property type="evidence" value="ECO:0007669"/>
    <property type="project" value="TreeGrafter"/>
</dbReference>
<dbReference type="GO" id="GO:0005743">
    <property type="term" value="C:mitochondrial inner membrane"/>
    <property type="evidence" value="ECO:0007669"/>
    <property type="project" value="TreeGrafter"/>
</dbReference>
<dbReference type="WBParaSite" id="SMUV_0000990801-mRNA-1">
    <property type="protein sequence ID" value="SMUV_0000990801-mRNA-1"/>
    <property type="gene ID" value="SMUV_0000990801"/>
</dbReference>
<dbReference type="AlphaFoldDB" id="A0A0N5AY71"/>
<dbReference type="GO" id="GO:0070131">
    <property type="term" value="P:positive regulation of mitochondrial translation"/>
    <property type="evidence" value="ECO:0007669"/>
    <property type="project" value="TreeGrafter"/>
</dbReference>
<accession>A0A0N5AY71</accession>
<proteinExistence type="predicted"/>
<dbReference type="InterPro" id="IPR009091">
    <property type="entry name" value="RCC1/BLIP-II"/>
</dbReference>
<dbReference type="Gene3D" id="2.130.10.30">
    <property type="entry name" value="Regulator of chromosome condensation 1/beta-lactamase-inhibitor protein II"/>
    <property type="match status" value="2"/>
</dbReference>
<feature type="repeat" description="RCC1" evidence="1">
    <location>
        <begin position="302"/>
        <end position="358"/>
    </location>
</feature>
<feature type="repeat" description="RCC1" evidence="1">
    <location>
        <begin position="196"/>
        <end position="247"/>
    </location>
</feature>
<dbReference type="Proteomes" id="UP000046393">
    <property type="component" value="Unplaced"/>
</dbReference>
<evidence type="ECO:0000313" key="3">
    <source>
        <dbReference type="WBParaSite" id="SMUV_0000990801-mRNA-1"/>
    </source>
</evidence>
<dbReference type="PANTHER" id="PTHR46337:SF1">
    <property type="entry name" value="RCC1-LIKE G EXCHANGING FACTOR-LIKE PROTEIN"/>
    <property type="match status" value="1"/>
</dbReference>